<feature type="region of interest" description="Disordered" evidence="1">
    <location>
        <begin position="1"/>
        <end position="82"/>
    </location>
</feature>
<dbReference type="OrthoDB" id="5430172at2759"/>
<protein>
    <submittedName>
        <fullName evidence="2">Putative aspartyl-tRNA synthetase protein</fullName>
    </submittedName>
</protein>
<organism evidence="2">
    <name type="scientific">Rosellinia necatrix</name>
    <name type="common">White root-rot fungus</name>
    <dbReference type="NCBI Taxonomy" id="77044"/>
    <lineage>
        <taxon>Eukaryota</taxon>
        <taxon>Fungi</taxon>
        <taxon>Dikarya</taxon>
        <taxon>Ascomycota</taxon>
        <taxon>Pezizomycotina</taxon>
        <taxon>Sordariomycetes</taxon>
        <taxon>Xylariomycetidae</taxon>
        <taxon>Xylariales</taxon>
        <taxon>Xylariaceae</taxon>
        <taxon>Rosellinia</taxon>
    </lineage>
</organism>
<evidence type="ECO:0000313" key="3">
    <source>
        <dbReference type="Proteomes" id="UP000054516"/>
    </source>
</evidence>
<feature type="compositionally biased region" description="Polar residues" evidence="1">
    <location>
        <begin position="60"/>
        <end position="82"/>
    </location>
</feature>
<name>A0A1S8A7P6_ROSNE</name>
<proteinExistence type="predicted"/>
<keyword evidence="3" id="KW-1185">Reference proteome</keyword>
<evidence type="ECO:0000256" key="1">
    <source>
        <dbReference type="SAM" id="MobiDB-lite"/>
    </source>
</evidence>
<keyword evidence="2" id="KW-0436">Ligase</keyword>
<feature type="compositionally biased region" description="Acidic residues" evidence="1">
    <location>
        <begin position="1"/>
        <end position="12"/>
    </location>
</feature>
<sequence>MQLDSDMEDGEVVDGPPSPPHSDSVTDLETARARLLAQLNGDTADGGAAEHHQDSVPATPATQLAPTSQPTTAQDLAQQNVPPTSVVEGWEAQGEYVMSGDEEEDEDDVDHKRYCEPDRALVNERATLNMILTVAGEFYGQRDLLEFRDPFGGL</sequence>
<gene>
    <name evidence="2" type="ORF">SAMD00023353_2001430</name>
</gene>
<reference evidence="2" key="1">
    <citation type="submission" date="2016-03" db="EMBL/GenBank/DDBJ databases">
        <title>Draft genome sequence of Rosellinia necatrix.</title>
        <authorList>
            <person name="Kanematsu S."/>
        </authorList>
    </citation>
    <scope>NUCLEOTIDE SEQUENCE [LARGE SCALE GENOMIC DNA]</scope>
    <source>
        <strain evidence="2">W97</strain>
    </source>
</reference>
<dbReference type="AlphaFoldDB" id="A0A1S8A7P6"/>
<dbReference type="STRING" id="77044.A0A1S8A7P6"/>
<keyword evidence="2" id="KW-0030">Aminoacyl-tRNA synthetase</keyword>
<dbReference type="Proteomes" id="UP000054516">
    <property type="component" value="Unassembled WGS sequence"/>
</dbReference>
<evidence type="ECO:0000313" key="2">
    <source>
        <dbReference type="EMBL" id="GAW26071.1"/>
    </source>
</evidence>
<accession>A0A1S8A7P6</accession>
<dbReference type="GO" id="GO:0004812">
    <property type="term" value="F:aminoacyl-tRNA ligase activity"/>
    <property type="evidence" value="ECO:0007669"/>
    <property type="project" value="UniProtKB-KW"/>
</dbReference>
<dbReference type="EMBL" id="DF977465">
    <property type="protein sequence ID" value="GAW26071.1"/>
    <property type="molecule type" value="Genomic_DNA"/>
</dbReference>